<feature type="compositionally biased region" description="Basic and acidic residues" evidence="1">
    <location>
        <begin position="180"/>
        <end position="199"/>
    </location>
</feature>
<protein>
    <submittedName>
        <fullName evidence="2">Uncharacterized protein</fullName>
    </submittedName>
</protein>
<name>A0A9X6NIM8_HYPEX</name>
<organism evidence="2 3">
    <name type="scientific">Hypsibius exemplaris</name>
    <name type="common">Freshwater tardigrade</name>
    <dbReference type="NCBI Taxonomy" id="2072580"/>
    <lineage>
        <taxon>Eukaryota</taxon>
        <taxon>Metazoa</taxon>
        <taxon>Ecdysozoa</taxon>
        <taxon>Tardigrada</taxon>
        <taxon>Eutardigrada</taxon>
        <taxon>Parachela</taxon>
        <taxon>Hypsibioidea</taxon>
        <taxon>Hypsibiidae</taxon>
        <taxon>Hypsibius</taxon>
    </lineage>
</organism>
<proteinExistence type="predicted"/>
<sequence length="199" mass="21825">MIRLCEPAILTPSCSVILRPFALRSGDPSLCNLAALRPCDHCPCNPATLQPGDLDNLHYCERGAPGNPRHCDLATLQLSRLATLTTSTTASLRPGDPAALQIGDPETLRPLLLSSLVPHTSAWCWFTPREDRCLEAEKLGQRIELIGKDTLTNDLEKGVLVDHVIPLACRSSSTIPTQQNDERPFPVRLTSERTETAKR</sequence>
<keyword evidence="3" id="KW-1185">Reference proteome</keyword>
<dbReference type="AlphaFoldDB" id="A0A9X6NIM8"/>
<evidence type="ECO:0000313" key="3">
    <source>
        <dbReference type="Proteomes" id="UP000192578"/>
    </source>
</evidence>
<reference evidence="3" key="1">
    <citation type="submission" date="2017-01" db="EMBL/GenBank/DDBJ databases">
        <title>Comparative genomics of anhydrobiosis in the tardigrade Hypsibius dujardini.</title>
        <authorList>
            <person name="Yoshida Y."/>
            <person name="Koutsovoulos G."/>
            <person name="Laetsch D."/>
            <person name="Stevens L."/>
            <person name="Kumar S."/>
            <person name="Horikawa D."/>
            <person name="Ishino K."/>
            <person name="Komine S."/>
            <person name="Tomita M."/>
            <person name="Blaxter M."/>
            <person name="Arakawa K."/>
        </authorList>
    </citation>
    <scope>NUCLEOTIDE SEQUENCE [LARGE SCALE GENOMIC DNA]</scope>
    <source>
        <strain evidence="3">Z151</strain>
    </source>
</reference>
<feature type="region of interest" description="Disordered" evidence="1">
    <location>
        <begin position="175"/>
        <end position="199"/>
    </location>
</feature>
<dbReference type="Proteomes" id="UP000192578">
    <property type="component" value="Unassembled WGS sequence"/>
</dbReference>
<comment type="caution">
    <text evidence="2">The sequence shown here is derived from an EMBL/GenBank/DDBJ whole genome shotgun (WGS) entry which is preliminary data.</text>
</comment>
<dbReference type="EMBL" id="MTYJ01000319">
    <property type="protein sequence ID" value="OWA53408.1"/>
    <property type="molecule type" value="Genomic_DNA"/>
</dbReference>
<dbReference type="OrthoDB" id="5985686at2759"/>
<evidence type="ECO:0000313" key="2">
    <source>
        <dbReference type="EMBL" id="OWA53408.1"/>
    </source>
</evidence>
<accession>A0A9X6NIM8</accession>
<evidence type="ECO:0000256" key="1">
    <source>
        <dbReference type="SAM" id="MobiDB-lite"/>
    </source>
</evidence>
<gene>
    <name evidence="2" type="ORF">BV898_17837</name>
</gene>